<dbReference type="PROSITE" id="PS50003">
    <property type="entry name" value="PH_DOMAIN"/>
    <property type="match status" value="1"/>
</dbReference>
<feature type="compositionally biased region" description="Low complexity" evidence="1">
    <location>
        <begin position="987"/>
        <end position="1001"/>
    </location>
</feature>
<feature type="region of interest" description="Disordered" evidence="1">
    <location>
        <begin position="352"/>
        <end position="405"/>
    </location>
</feature>
<name>A0A8H7XT64_PSICU</name>
<feature type="compositionally biased region" description="Low complexity" evidence="1">
    <location>
        <begin position="247"/>
        <end position="263"/>
    </location>
</feature>
<accession>A0A8H7XT64</accession>
<proteinExistence type="predicted"/>
<feature type="compositionally biased region" description="Low complexity" evidence="1">
    <location>
        <begin position="1068"/>
        <end position="1081"/>
    </location>
</feature>
<feature type="region of interest" description="Disordered" evidence="1">
    <location>
        <begin position="1"/>
        <end position="41"/>
    </location>
</feature>
<feature type="compositionally biased region" description="Pro residues" evidence="1">
    <location>
        <begin position="536"/>
        <end position="545"/>
    </location>
</feature>
<feature type="region of interest" description="Disordered" evidence="1">
    <location>
        <begin position="1361"/>
        <end position="1591"/>
    </location>
</feature>
<dbReference type="InterPro" id="IPR029071">
    <property type="entry name" value="Ubiquitin-like_domsf"/>
</dbReference>
<feature type="compositionally biased region" description="Basic and acidic residues" evidence="1">
    <location>
        <begin position="1388"/>
        <end position="1397"/>
    </location>
</feature>
<dbReference type="OrthoDB" id="43122at2759"/>
<gene>
    <name evidence="3" type="ORF">JR316_009769</name>
</gene>
<feature type="region of interest" description="Disordered" evidence="1">
    <location>
        <begin position="245"/>
        <end position="271"/>
    </location>
</feature>
<feature type="compositionally biased region" description="Low complexity" evidence="1">
    <location>
        <begin position="1"/>
        <end position="14"/>
    </location>
</feature>
<feature type="compositionally biased region" description="Basic and acidic residues" evidence="1">
    <location>
        <begin position="1510"/>
        <end position="1539"/>
    </location>
</feature>
<dbReference type="Gene3D" id="2.30.29.30">
    <property type="entry name" value="Pleckstrin-homology domain (PH domain)/Phosphotyrosine-binding domain (PTB)"/>
    <property type="match status" value="1"/>
</dbReference>
<feature type="compositionally biased region" description="Acidic residues" evidence="1">
    <location>
        <begin position="1475"/>
        <end position="1491"/>
    </location>
</feature>
<dbReference type="InterPro" id="IPR001849">
    <property type="entry name" value="PH_domain"/>
</dbReference>
<dbReference type="CDD" id="cd00821">
    <property type="entry name" value="PH"/>
    <property type="match status" value="1"/>
</dbReference>
<feature type="compositionally biased region" description="Basic and acidic residues" evidence="1">
    <location>
        <begin position="1741"/>
        <end position="1756"/>
    </location>
</feature>
<dbReference type="SUPFAM" id="SSF50729">
    <property type="entry name" value="PH domain-like"/>
    <property type="match status" value="1"/>
</dbReference>
<feature type="compositionally biased region" description="Polar residues" evidence="1">
    <location>
        <begin position="1270"/>
        <end position="1283"/>
    </location>
</feature>
<feature type="region of interest" description="Disordered" evidence="1">
    <location>
        <begin position="284"/>
        <end position="316"/>
    </location>
</feature>
<feature type="compositionally biased region" description="Polar residues" evidence="1">
    <location>
        <begin position="670"/>
        <end position="691"/>
    </location>
</feature>
<feature type="region of interest" description="Disordered" evidence="1">
    <location>
        <begin position="585"/>
        <end position="789"/>
    </location>
</feature>
<feature type="region of interest" description="Disordered" evidence="1">
    <location>
        <begin position="160"/>
        <end position="229"/>
    </location>
</feature>
<feature type="compositionally biased region" description="Polar residues" evidence="1">
    <location>
        <begin position="977"/>
        <end position="986"/>
    </location>
</feature>
<feature type="region of interest" description="Disordered" evidence="1">
    <location>
        <begin position="1214"/>
        <end position="1346"/>
    </location>
</feature>
<feature type="compositionally biased region" description="Basic and acidic residues" evidence="1">
    <location>
        <begin position="1362"/>
        <end position="1372"/>
    </location>
</feature>
<feature type="compositionally biased region" description="Low complexity" evidence="1">
    <location>
        <begin position="352"/>
        <end position="369"/>
    </location>
</feature>
<feature type="region of interest" description="Disordered" evidence="1">
    <location>
        <begin position="1629"/>
        <end position="1840"/>
    </location>
</feature>
<feature type="compositionally biased region" description="Polar residues" evidence="1">
    <location>
        <begin position="1567"/>
        <end position="1580"/>
    </location>
</feature>
<sequence length="2126" mass="226397">MASANSNGSNSQSGRPALLPPLTINDNEHESKAKKKRNVNKKRLVVAIGRSNLDPFIDKDSLILVRDPPRERLARSRVSAEEQLHEETLLSRISGKQDAQFQHDYPVLSPASTTTTSPSSSCGTNSACTTPCNTTASITHRLSQEEEYYADIYQYYYDVTKPPSRSPSPPPRASDLISSSSRRDKASPSISAFTPRPENRSILFPTPAPLEIQNPPPTPTSPTMSKKRGSLQSIFVPSFLQSAIGGTTPPLTPEATSTPSTSTAVPGQGHGTVKYASRMRALSAAGSQSKASHGSANAISNSSAVSNATSEGHQRKRSMTFSMSMSLSMASSLHSPSTTSFITSPPFVATDIPSVSSPSSPSTTPLSPRSSPPPAFLIDDDPFANLTSAPSESMGLGRFHHHPHPPPAPAPVVVPLPPPPIPIPRSPLHESPVMLPSVAGAISSSVSSDMTITPSSASTSSISSPSSLVGHAPVHLPSSPIAHNAPSASTSTLSLTTLSKSPSLSSISMAKSPVVSSSSLSSSSVVAKTPSLSAPSSPPAPPPQRARPAHQRPAFSPRPSLPSLDTLARMNVVLTKKVRKGRVGAGLPFEPWDLPSDDEAAPPPPPPSASASNSSFNVPNTASAAAGPVSGSNAVVEPTPSALVQTPPVVLSKATPSSPPLPTYSSNSTVSPPTYSPALSTMTSPIQSRAVSPSPLLQPPHPTSSTPSVSTSPSMRSPSLSPASPSSPSSSSSSASFTPPATATTFASAPTSGYHPPPPPAPMHPPPPPPPQQHAPLHLPPPTPLKIARPQPLLPSQILALGSIAADVEMVVPVSGYPGTSWKSTSSPTIAAPDAPLQPLSNVAGPTRLPVVEEAEPPKVSVEDAQDVVVQQEAEEEGSDGYFGDFLDRYQHPSRACSEDGHGVGNGSAMPIPVDDGLSHSGLLAVAAQGATVDRNSFTEEYSYLGKLVDDNTEAEVEGPGVQSDVVQGLAMFSSPPLSTSLNRSFSTRSDSSMGSIDSASAVEQADTGDDRAESKGRIREERWSYRRFVGPSRSLSSLELDMDGESVAGSGHDAHSAESDWLRGDGTHSSSSHPSLSRTRSLSDDSDMVQSPTPGDYDYTYYPYSHARALASTYQAPRHSALFAPNAGPGEDESLFHTESARHAFSSSSSVEDVREAGITWDAAFITETDRGVSMPEGLTELTDGDGGYGFGFDKVIVAEEVHRDVVVGKEKESLTTATSVEVAHGQPTSTVPRAADLPSSSSSSDQHDLSLSASTNLSPVEPGISPLVSESDSNTQLTSLTSDDELMSRSNALASGHPLRYRTTTMRPRASGEPNDSTGYRSRGHSAASSISQSYKAGSSHAQQANSITSNAYYYSMGSRDYRGVRRRGDSDDEDGEEEKRRRRALERTYVHDSVSKITSHSSSDDDSADNYGEISASSSKNRLAPRANAGGSVILRSPSVTGSFVTASSRSPSLKPMDFPASSKHSSRYASEDESEDDDSTSDSDDDVPLAQRIPGALTAQQTIRRQFREEREQRKREKALRMENGNAERRARQETLRPAGAGPSMQDGNVGSSSRDAAMHAASSVSALQRQRTTTLPGKAPTAGAFNPHDLARKLQNVQLAEASPPAYQQQQLYLLQQQHQQLALRQRSKSVSKPSADHQPLPPYSAASPSASSPATRSRSIRDPSTQTQHQFSPSSPMGQTNVPPVPSLRPMRSFHRPSEHRSVGVEDPRTMPHPSEAEQRLGRSVTSATRSHRPVPVDDPRFGADADPRLGRSVTSATRAPRRRSPSQSRPGGERSIEPVPPLPASMHGRTSHDDPRKNVRPGTAEGRNPSTRTSGDVERAPRSAPAQPPLPPLANKVVVSQQRVFVGNLQQFHMVEIGPTTTAGDIVSMMEAQGALNGWAGSGGWMVFEVAQDFGMERPVRSYELLADVQSSWLKDKSVNYFVLRLTPLAVPLNIHAIPTSSPTHSGYIEWEVKRGKWSKRWLHLREHNLYLAKRDNGKDEVLICSLSNFDAYTITRHHRAPKPFAFAVKSTDNLSFFENTADYMHTFSCNEKDGQIWIEKILVARSYVLHQERHILFNPKTTGTNGNSNGAAVSRAGTKKYTPVRSNQQPLVSLPPIGVAQSLPHHDVFEPGSLLAKH</sequence>
<feature type="compositionally biased region" description="Polar residues" evidence="1">
    <location>
        <begin position="1441"/>
        <end position="1455"/>
    </location>
</feature>
<feature type="compositionally biased region" description="Low complexity" evidence="1">
    <location>
        <begin position="1649"/>
        <end position="1663"/>
    </location>
</feature>
<feature type="compositionally biased region" description="Polar residues" evidence="1">
    <location>
        <begin position="1550"/>
        <end position="1559"/>
    </location>
</feature>
<organism evidence="3">
    <name type="scientific">Psilocybe cubensis</name>
    <name type="common">Psychedelic mushroom</name>
    <name type="synonym">Stropharia cubensis</name>
    <dbReference type="NCBI Taxonomy" id="181762"/>
    <lineage>
        <taxon>Eukaryota</taxon>
        <taxon>Fungi</taxon>
        <taxon>Dikarya</taxon>
        <taxon>Basidiomycota</taxon>
        <taxon>Agaricomycotina</taxon>
        <taxon>Agaricomycetes</taxon>
        <taxon>Agaricomycetidae</taxon>
        <taxon>Agaricales</taxon>
        <taxon>Agaricineae</taxon>
        <taxon>Strophariaceae</taxon>
        <taxon>Psilocybe</taxon>
    </lineage>
</organism>
<evidence type="ECO:0000256" key="1">
    <source>
        <dbReference type="SAM" id="MobiDB-lite"/>
    </source>
</evidence>
<feature type="compositionally biased region" description="Pro residues" evidence="1">
    <location>
        <begin position="755"/>
        <end position="784"/>
    </location>
</feature>
<feature type="region of interest" description="Disordered" evidence="1">
    <location>
        <begin position="1045"/>
        <end position="1095"/>
    </location>
</feature>
<feature type="region of interest" description="Disordered" evidence="1">
    <location>
        <begin position="977"/>
        <end position="1017"/>
    </location>
</feature>
<feature type="region of interest" description="Disordered" evidence="1">
    <location>
        <begin position="528"/>
        <end position="563"/>
    </location>
</feature>
<feature type="compositionally biased region" description="Low complexity" evidence="1">
    <location>
        <begin position="703"/>
        <end position="752"/>
    </location>
</feature>
<feature type="domain" description="PH" evidence="2">
    <location>
        <begin position="1949"/>
        <end position="2054"/>
    </location>
</feature>
<feature type="compositionally biased region" description="Basic and acidic residues" evidence="1">
    <location>
        <begin position="1053"/>
        <end position="1067"/>
    </location>
</feature>
<feature type="compositionally biased region" description="Low complexity" evidence="1">
    <location>
        <begin position="1236"/>
        <end position="1256"/>
    </location>
</feature>
<dbReference type="EMBL" id="JAFIQS010000010">
    <property type="protein sequence ID" value="KAG5165074.1"/>
    <property type="molecule type" value="Genomic_DNA"/>
</dbReference>
<feature type="compositionally biased region" description="Polar residues" evidence="1">
    <location>
        <begin position="1329"/>
        <end position="1346"/>
    </location>
</feature>
<protein>
    <recommendedName>
        <fullName evidence="2">PH domain-containing protein</fullName>
    </recommendedName>
</protein>
<evidence type="ECO:0000259" key="2">
    <source>
        <dbReference type="PROSITE" id="PS50003"/>
    </source>
</evidence>
<feature type="compositionally biased region" description="Basic residues" evidence="1">
    <location>
        <begin position="32"/>
        <end position="41"/>
    </location>
</feature>
<evidence type="ECO:0000313" key="3">
    <source>
        <dbReference type="EMBL" id="KAG5165074.1"/>
    </source>
</evidence>
<reference evidence="3" key="1">
    <citation type="submission" date="2021-02" db="EMBL/GenBank/DDBJ databases">
        <title>Psilocybe cubensis genome.</title>
        <authorList>
            <person name="Mckernan K.J."/>
            <person name="Crawford S."/>
            <person name="Trippe A."/>
            <person name="Kane L.T."/>
            <person name="Mclaughlin S."/>
        </authorList>
    </citation>
    <scope>NUCLEOTIDE SEQUENCE [LARGE SCALE GENOMIC DNA]</scope>
    <source>
        <strain evidence="3">MGC-MH-2018</strain>
    </source>
</reference>
<feature type="compositionally biased region" description="Low complexity" evidence="1">
    <location>
        <begin position="291"/>
        <end position="310"/>
    </location>
</feature>
<feature type="compositionally biased region" description="Low complexity" evidence="1">
    <location>
        <begin position="448"/>
        <end position="467"/>
    </location>
</feature>
<feature type="compositionally biased region" description="Basic and acidic residues" evidence="1">
    <location>
        <begin position="1702"/>
        <end position="1727"/>
    </location>
</feature>
<dbReference type="InterPro" id="IPR011993">
    <property type="entry name" value="PH-like_dom_sf"/>
</dbReference>
<dbReference type="SUPFAM" id="SSF54236">
    <property type="entry name" value="Ubiquitin-like"/>
    <property type="match status" value="1"/>
</dbReference>
<comment type="caution">
    <text evidence="3">The sequence shown here is derived from an EMBL/GenBank/DDBJ whole genome shotgun (WGS) entry which is preliminary data.</text>
</comment>
<dbReference type="Gene3D" id="3.10.20.90">
    <property type="entry name" value="Phosphatidylinositol 3-kinase Catalytic Subunit, Chain A, domain 1"/>
    <property type="match status" value="1"/>
</dbReference>
<feature type="region of interest" description="Disordered" evidence="1">
    <location>
        <begin position="448"/>
        <end position="470"/>
    </location>
</feature>
<feature type="compositionally biased region" description="Polar residues" evidence="1">
    <location>
        <begin position="1668"/>
        <end position="1688"/>
    </location>
</feature>
<dbReference type="SMART" id="SM00233">
    <property type="entry name" value="PH"/>
    <property type="match status" value="1"/>
</dbReference>